<gene>
    <name evidence="1" type="ORF">N7532_009884</name>
</gene>
<dbReference type="EMBL" id="JAPQKI010000010">
    <property type="protein sequence ID" value="KAJ5085113.1"/>
    <property type="molecule type" value="Genomic_DNA"/>
</dbReference>
<accession>A0A9W9ENI6</accession>
<dbReference type="Proteomes" id="UP001149074">
    <property type="component" value="Unassembled WGS sequence"/>
</dbReference>
<sequence length="149" mass="17859">MNINNINGTTAVAALCGVKPLHKTAHWELWFCYLRQYARDNHVWEFVDPDVPASERPERLKMPDFPENFYELSRNDQKHEMEMLRFLQPRWELQDRGLRAVKALIHASVEPHVDLLLYYYEDDIAARVRYLRDRFSRRGQDIEDLVPME</sequence>
<reference evidence="1" key="2">
    <citation type="journal article" date="2023" name="IMA Fungus">
        <title>Comparative genomic study of the Penicillium genus elucidates a diverse pangenome and 15 lateral gene transfer events.</title>
        <authorList>
            <person name="Petersen C."/>
            <person name="Sorensen T."/>
            <person name="Nielsen M.R."/>
            <person name="Sondergaard T.E."/>
            <person name="Sorensen J.L."/>
            <person name="Fitzpatrick D.A."/>
            <person name="Frisvad J.C."/>
            <person name="Nielsen K.L."/>
        </authorList>
    </citation>
    <scope>NUCLEOTIDE SEQUENCE</scope>
    <source>
        <strain evidence="1">IBT 30761</strain>
    </source>
</reference>
<name>A0A9W9ENI6_9EURO</name>
<dbReference type="AlphaFoldDB" id="A0A9W9ENI6"/>
<proteinExistence type="predicted"/>
<dbReference type="GeneID" id="81361354"/>
<evidence type="ECO:0000313" key="1">
    <source>
        <dbReference type="EMBL" id="KAJ5085113.1"/>
    </source>
</evidence>
<organism evidence="1 2">
    <name type="scientific">Penicillium argentinense</name>
    <dbReference type="NCBI Taxonomy" id="1131581"/>
    <lineage>
        <taxon>Eukaryota</taxon>
        <taxon>Fungi</taxon>
        <taxon>Dikarya</taxon>
        <taxon>Ascomycota</taxon>
        <taxon>Pezizomycotina</taxon>
        <taxon>Eurotiomycetes</taxon>
        <taxon>Eurotiomycetidae</taxon>
        <taxon>Eurotiales</taxon>
        <taxon>Aspergillaceae</taxon>
        <taxon>Penicillium</taxon>
    </lineage>
</organism>
<dbReference type="RefSeq" id="XP_056469791.1">
    <property type="nucleotide sequence ID" value="XM_056622375.1"/>
</dbReference>
<comment type="caution">
    <text evidence="1">The sequence shown here is derived from an EMBL/GenBank/DDBJ whole genome shotgun (WGS) entry which is preliminary data.</text>
</comment>
<keyword evidence="2" id="KW-1185">Reference proteome</keyword>
<dbReference type="OrthoDB" id="2663223at2759"/>
<protein>
    <submittedName>
        <fullName evidence="1">Uncharacterized protein</fullName>
    </submittedName>
</protein>
<reference evidence="1" key="1">
    <citation type="submission" date="2022-11" db="EMBL/GenBank/DDBJ databases">
        <authorList>
            <person name="Petersen C."/>
        </authorList>
    </citation>
    <scope>NUCLEOTIDE SEQUENCE</scope>
    <source>
        <strain evidence="1">IBT 30761</strain>
    </source>
</reference>
<evidence type="ECO:0000313" key="2">
    <source>
        <dbReference type="Proteomes" id="UP001149074"/>
    </source>
</evidence>